<dbReference type="GO" id="GO:0005524">
    <property type="term" value="F:ATP binding"/>
    <property type="evidence" value="ECO:0007669"/>
    <property type="project" value="InterPro"/>
</dbReference>
<dbReference type="PRINTS" id="PR00109">
    <property type="entry name" value="TYRKINASE"/>
</dbReference>
<dbReference type="STRING" id="39966.A0A369JSR6"/>
<protein>
    <submittedName>
        <fullName evidence="2">Serine/threonine-protein kinase STY46</fullName>
    </submittedName>
</protein>
<dbReference type="PROSITE" id="PS50011">
    <property type="entry name" value="PROTEIN_KINASE_DOM"/>
    <property type="match status" value="1"/>
</dbReference>
<dbReference type="Proteomes" id="UP000076154">
    <property type="component" value="Unassembled WGS sequence"/>
</dbReference>
<proteinExistence type="predicted"/>
<dbReference type="GO" id="GO:0004674">
    <property type="term" value="F:protein serine/threonine kinase activity"/>
    <property type="evidence" value="ECO:0007669"/>
    <property type="project" value="TreeGrafter"/>
</dbReference>
<comment type="caution">
    <text evidence="2">The sequence shown here is derived from an EMBL/GenBank/DDBJ whole genome shotgun (WGS) entry which is preliminary data.</text>
</comment>
<evidence type="ECO:0000313" key="2">
    <source>
        <dbReference type="EMBL" id="RDB21806.1"/>
    </source>
</evidence>
<dbReference type="InterPro" id="IPR000719">
    <property type="entry name" value="Prot_kinase_dom"/>
</dbReference>
<name>A0A369JSR6_HYPMA</name>
<dbReference type="Gene3D" id="1.10.510.10">
    <property type="entry name" value="Transferase(Phosphotransferase) domain 1"/>
    <property type="match status" value="1"/>
</dbReference>
<evidence type="ECO:0000313" key="3">
    <source>
        <dbReference type="Proteomes" id="UP000076154"/>
    </source>
</evidence>
<keyword evidence="3" id="KW-1185">Reference proteome</keyword>
<dbReference type="InterPro" id="IPR001245">
    <property type="entry name" value="Ser-Thr/Tyr_kinase_cat_dom"/>
</dbReference>
<evidence type="ECO:0000259" key="1">
    <source>
        <dbReference type="PROSITE" id="PS50011"/>
    </source>
</evidence>
<dbReference type="PANTHER" id="PTHR44329">
    <property type="entry name" value="SERINE/THREONINE-PROTEIN KINASE TNNI3K-RELATED"/>
    <property type="match status" value="1"/>
</dbReference>
<reference evidence="2" key="1">
    <citation type="submission" date="2018-04" db="EMBL/GenBank/DDBJ databases">
        <title>Whole genome sequencing of Hypsizygus marmoreus.</title>
        <authorList>
            <person name="Choi I.-G."/>
            <person name="Min B."/>
            <person name="Kim J.-G."/>
            <person name="Kim S."/>
            <person name="Oh Y.-L."/>
            <person name="Kong W.-S."/>
            <person name="Park H."/>
            <person name="Jeong J."/>
            <person name="Song E.-S."/>
        </authorList>
    </citation>
    <scope>NUCLEOTIDE SEQUENCE [LARGE SCALE GENOMIC DNA]</scope>
    <source>
        <strain evidence="2">51987-8</strain>
    </source>
</reference>
<keyword evidence="2" id="KW-0808">Transferase</keyword>
<dbReference type="Pfam" id="PF00069">
    <property type="entry name" value="Pkinase"/>
    <property type="match status" value="1"/>
</dbReference>
<keyword evidence="2" id="KW-0418">Kinase</keyword>
<dbReference type="InterPro" id="IPR011009">
    <property type="entry name" value="Kinase-like_dom_sf"/>
</dbReference>
<sequence>MRSTPCPSPVEDLFDISDQVVKMEPHYFAMGEVSDVYRCQFVQMDGSKHMVAVKVIRGLTSDIDSILLFKQDVAKLVARWKRLFHPNLMECYGTCYGFGHLTGLVLPLCGNGSIVKYLEHRSIVEKLDKLSQVAAAVQYLHSGSFVHADIRGANILMRDETPLLMDAGLAPLVSRGDFTVTSFCGRPRWAAPEIVSPPEDSSDDILHTFKSDVYALGMTILEVVTGREPFSHRRYDTAVMMDVIQGLRPNRPQDPCIADNIWDIIVACWQDDPQARPTATLVESWLSAAHMLVKTEASA</sequence>
<feature type="domain" description="Protein kinase" evidence="1">
    <location>
        <begin position="22"/>
        <end position="293"/>
    </location>
</feature>
<dbReference type="AlphaFoldDB" id="A0A369JSR6"/>
<dbReference type="PANTHER" id="PTHR44329:SF289">
    <property type="entry name" value="SERINE_THREONINE-PROTEIN KINASE VIK"/>
    <property type="match status" value="1"/>
</dbReference>
<dbReference type="SUPFAM" id="SSF56112">
    <property type="entry name" value="Protein kinase-like (PK-like)"/>
    <property type="match status" value="1"/>
</dbReference>
<dbReference type="EMBL" id="LUEZ02000053">
    <property type="protein sequence ID" value="RDB21806.1"/>
    <property type="molecule type" value="Genomic_DNA"/>
</dbReference>
<accession>A0A369JSR6</accession>
<dbReference type="InterPro" id="IPR008266">
    <property type="entry name" value="Tyr_kinase_AS"/>
</dbReference>
<dbReference type="OrthoDB" id="346907at2759"/>
<dbReference type="PROSITE" id="PS00109">
    <property type="entry name" value="PROTEIN_KINASE_TYR"/>
    <property type="match status" value="1"/>
</dbReference>
<dbReference type="InParanoid" id="A0A369JSR6"/>
<dbReference type="InterPro" id="IPR051681">
    <property type="entry name" value="Ser/Thr_Kinases-Pseudokinases"/>
</dbReference>
<gene>
    <name evidence="2" type="primary">STY46_2</name>
    <name evidence="2" type="ORF">Hypma_011017</name>
</gene>
<organism evidence="2 3">
    <name type="scientific">Hypsizygus marmoreus</name>
    <name type="common">White beech mushroom</name>
    <name type="synonym">Agaricus marmoreus</name>
    <dbReference type="NCBI Taxonomy" id="39966"/>
    <lineage>
        <taxon>Eukaryota</taxon>
        <taxon>Fungi</taxon>
        <taxon>Dikarya</taxon>
        <taxon>Basidiomycota</taxon>
        <taxon>Agaricomycotina</taxon>
        <taxon>Agaricomycetes</taxon>
        <taxon>Agaricomycetidae</taxon>
        <taxon>Agaricales</taxon>
        <taxon>Tricholomatineae</taxon>
        <taxon>Lyophyllaceae</taxon>
        <taxon>Hypsizygus</taxon>
    </lineage>
</organism>